<keyword evidence="1" id="KW-0812">Transmembrane</keyword>
<dbReference type="OrthoDB" id="2049125at2"/>
<accession>A0A1M6GJA7</accession>
<dbReference type="EMBL" id="FQYQ01000010">
    <property type="protein sequence ID" value="SHJ10055.1"/>
    <property type="molecule type" value="Genomic_DNA"/>
</dbReference>
<sequence>MLSQNFLAVMGVVAGVLVLAWAIWMIYIGVKYKANQDAETKLIITKAKACSANVLWFMVVVWGLVSSYIGAQTTLTVGQVQFFIMLLLGIQCVIEMFAFVYYKDELKKKTDALTE</sequence>
<gene>
    <name evidence="2" type="ORF">SAMN02745725_01751</name>
</gene>
<feature type="transmembrane region" description="Helical" evidence="1">
    <location>
        <begin position="6"/>
        <end position="30"/>
    </location>
</feature>
<dbReference type="RefSeq" id="WP_015548769.1">
    <property type="nucleotide sequence ID" value="NZ_FQYQ01000010.1"/>
</dbReference>
<keyword evidence="3" id="KW-1185">Reference proteome</keyword>
<keyword evidence="1" id="KW-1133">Transmembrane helix</keyword>
<evidence type="ECO:0000313" key="2">
    <source>
        <dbReference type="EMBL" id="SHJ10055.1"/>
    </source>
</evidence>
<keyword evidence="1" id="KW-0472">Membrane</keyword>
<organism evidence="2 3">
    <name type="scientific">Pseudobutyrivibrio xylanivorans DSM 14809</name>
    <dbReference type="NCBI Taxonomy" id="1123012"/>
    <lineage>
        <taxon>Bacteria</taxon>
        <taxon>Bacillati</taxon>
        <taxon>Bacillota</taxon>
        <taxon>Clostridia</taxon>
        <taxon>Lachnospirales</taxon>
        <taxon>Lachnospiraceae</taxon>
        <taxon>Pseudobutyrivibrio</taxon>
    </lineage>
</organism>
<evidence type="ECO:0000313" key="3">
    <source>
        <dbReference type="Proteomes" id="UP000184185"/>
    </source>
</evidence>
<reference evidence="2 3" key="1">
    <citation type="submission" date="2016-11" db="EMBL/GenBank/DDBJ databases">
        <authorList>
            <person name="Jaros S."/>
            <person name="Januszkiewicz K."/>
            <person name="Wedrychowicz H."/>
        </authorList>
    </citation>
    <scope>NUCLEOTIDE SEQUENCE [LARGE SCALE GENOMIC DNA]</scope>
    <source>
        <strain evidence="2 3">DSM 14809</strain>
    </source>
</reference>
<dbReference type="Proteomes" id="UP000184185">
    <property type="component" value="Unassembled WGS sequence"/>
</dbReference>
<protein>
    <submittedName>
        <fullName evidence="2">Uncharacterized protein</fullName>
    </submittedName>
</protein>
<name>A0A1M6GJA7_PSEXY</name>
<proteinExistence type="predicted"/>
<feature type="transmembrane region" description="Helical" evidence="1">
    <location>
        <begin position="50"/>
        <end position="70"/>
    </location>
</feature>
<feature type="transmembrane region" description="Helical" evidence="1">
    <location>
        <begin position="82"/>
        <end position="102"/>
    </location>
</feature>
<evidence type="ECO:0000256" key="1">
    <source>
        <dbReference type="SAM" id="Phobius"/>
    </source>
</evidence>
<dbReference type="AlphaFoldDB" id="A0A1M6GJA7"/>